<sequence length="351" mass="39422">MCDFSQYGIPSDEWLRVEASLPPRKNLPIPELKQSTNLTRESIAQNDMKELSRQVSLQDYSIPTRDGQHVEARLYRPATLPTYELLPIYIHFHGGGFLFGTLGSEDAICSRIAIQTESAVVNVNYRHTPEFRYPTAWNDAEDALAWVCNHSRLFYGDTQKLVIGGVSAGAWLTASLVQAVVTSELKLSPEPNILGQVLMIPCLVFRTCYDAQLRQIKNPSVSSYQQANNAPILNEKTRKMFNDLLQIENPDPEDRRLNPGLLTAGEAKLLPPTTVGVAGYDPLRDEGLLYGKILAENGVPTNINVFRGVPHGFRRFGEKLSVCKDWDRVVEDGIRWAWSKPSADEFTIKEF</sequence>
<organism evidence="3 4">
    <name type="scientific">Talaromyces proteolyticus</name>
    <dbReference type="NCBI Taxonomy" id="1131652"/>
    <lineage>
        <taxon>Eukaryota</taxon>
        <taxon>Fungi</taxon>
        <taxon>Dikarya</taxon>
        <taxon>Ascomycota</taxon>
        <taxon>Pezizomycotina</taxon>
        <taxon>Eurotiomycetes</taxon>
        <taxon>Eurotiomycetidae</taxon>
        <taxon>Eurotiales</taxon>
        <taxon>Trichocomaceae</taxon>
        <taxon>Talaromyces</taxon>
        <taxon>Talaromyces sect. Bacilispori</taxon>
    </lineage>
</organism>
<dbReference type="InterPro" id="IPR013094">
    <property type="entry name" value="AB_hydrolase_3"/>
</dbReference>
<dbReference type="EMBL" id="JAJTJA010000008">
    <property type="protein sequence ID" value="KAH8695550.1"/>
    <property type="molecule type" value="Genomic_DNA"/>
</dbReference>
<dbReference type="Proteomes" id="UP001201262">
    <property type="component" value="Unassembled WGS sequence"/>
</dbReference>
<dbReference type="GO" id="GO:0016787">
    <property type="term" value="F:hydrolase activity"/>
    <property type="evidence" value="ECO:0007669"/>
    <property type="project" value="UniProtKB-KW"/>
</dbReference>
<dbReference type="PANTHER" id="PTHR48081">
    <property type="entry name" value="AB HYDROLASE SUPERFAMILY PROTEIN C4A8.06C"/>
    <property type="match status" value="1"/>
</dbReference>
<evidence type="ECO:0000256" key="1">
    <source>
        <dbReference type="ARBA" id="ARBA00022801"/>
    </source>
</evidence>
<comment type="caution">
    <text evidence="3">The sequence shown here is derived from an EMBL/GenBank/DDBJ whole genome shotgun (WGS) entry which is preliminary data.</text>
</comment>
<protein>
    <submittedName>
        <fullName evidence="3">Alpha/Beta hydrolase protein</fullName>
    </submittedName>
</protein>
<keyword evidence="1 3" id="KW-0378">Hydrolase</keyword>
<dbReference type="Gene3D" id="3.40.50.1820">
    <property type="entry name" value="alpha/beta hydrolase"/>
    <property type="match status" value="1"/>
</dbReference>
<reference evidence="3" key="1">
    <citation type="submission" date="2021-12" db="EMBL/GenBank/DDBJ databases">
        <title>Convergent genome expansion in fungi linked to evolution of root-endophyte symbiosis.</title>
        <authorList>
            <consortium name="DOE Joint Genome Institute"/>
            <person name="Ke Y.-H."/>
            <person name="Bonito G."/>
            <person name="Liao H.-L."/>
            <person name="Looney B."/>
            <person name="Rojas-Flechas A."/>
            <person name="Nash J."/>
            <person name="Hameed K."/>
            <person name="Schadt C."/>
            <person name="Martin F."/>
            <person name="Crous P.W."/>
            <person name="Miettinen O."/>
            <person name="Magnuson J.K."/>
            <person name="Labbe J."/>
            <person name="Jacobson D."/>
            <person name="Doktycz M.J."/>
            <person name="Veneault-Fourrey C."/>
            <person name="Kuo A."/>
            <person name="Mondo S."/>
            <person name="Calhoun S."/>
            <person name="Riley R."/>
            <person name="Ohm R."/>
            <person name="LaButti K."/>
            <person name="Andreopoulos B."/>
            <person name="Pangilinan J."/>
            <person name="Nolan M."/>
            <person name="Tritt A."/>
            <person name="Clum A."/>
            <person name="Lipzen A."/>
            <person name="Daum C."/>
            <person name="Barry K."/>
            <person name="Grigoriev I.V."/>
            <person name="Vilgalys R."/>
        </authorList>
    </citation>
    <scope>NUCLEOTIDE SEQUENCE</scope>
    <source>
        <strain evidence="3">PMI_201</strain>
    </source>
</reference>
<evidence type="ECO:0000259" key="2">
    <source>
        <dbReference type="Pfam" id="PF07859"/>
    </source>
</evidence>
<gene>
    <name evidence="3" type="ORF">BGW36DRAFT_429426</name>
</gene>
<dbReference type="InterPro" id="IPR050300">
    <property type="entry name" value="GDXG_lipolytic_enzyme"/>
</dbReference>
<evidence type="ECO:0000313" key="3">
    <source>
        <dbReference type="EMBL" id="KAH8695550.1"/>
    </source>
</evidence>
<evidence type="ECO:0000313" key="4">
    <source>
        <dbReference type="Proteomes" id="UP001201262"/>
    </source>
</evidence>
<dbReference type="Pfam" id="PF07859">
    <property type="entry name" value="Abhydrolase_3"/>
    <property type="match status" value="1"/>
</dbReference>
<dbReference type="SUPFAM" id="SSF53474">
    <property type="entry name" value="alpha/beta-Hydrolases"/>
    <property type="match status" value="1"/>
</dbReference>
<dbReference type="AlphaFoldDB" id="A0AAD4KMW4"/>
<accession>A0AAD4KMW4</accession>
<dbReference type="GeneID" id="70250974"/>
<dbReference type="InterPro" id="IPR029058">
    <property type="entry name" value="AB_hydrolase_fold"/>
</dbReference>
<dbReference type="RefSeq" id="XP_046070692.1">
    <property type="nucleotide sequence ID" value="XM_046220687.1"/>
</dbReference>
<feature type="domain" description="Alpha/beta hydrolase fold-3" evidence="2">
    <location>
        <begin position="90"/>
        <end position="313"/>
    </location>
</feature>
<keyword evidence="4" id="KW-1185">Reference proteome</keyword>
<proteinExistence type="predicted"/>
<dbReference type="PANTHER" id="PTHR48081:SF8">
    <property type="entry name" value="ALPHA_BETA HYDROLASE FOLD-3 DOMAIN-CONTAINING PROTEIN-RELATED"/>
    <property type="match status" value="1"/>
</dbReference>
<name>A0AAD4KMW4_9EURO</name>